<reference evidence="3" key="1">
    <citation type="journal article" date="2015" name="Nature">
        <title>Complex archaea that bridge the gap between prokaryotes and eukaryotes.</title>
        <authorList>
            <person name="Spang A."/>
            <person name="Saw J.H."/>
            <person name="Jorgensen S.L."/>
            <person name="Zaremba-Niedzwiedzka K."/>
            <person name="Martijn J."/>
            <person name="Lind A.E."/>
            <person name="van Eijk R."/>
            <person name="Schleper C."/>
            <person name="Guy L."/>
            <person name="Ettema T.J."/>
        </authorList>
    </citation>
    <scope>NUCLEOTIDE SEQUENCE</scope>
</reference>
<sequence>QLKRFVSDWETEHPNQSKIKPVPQTKEKVAVIGAGPGGLSAAYFLARMGYKPTIFEKGDKTGGVVRYGVPQYRLSDEALDHDVEFIKSMGVKIVLNKEFGPNFTLEDLLKSGFKAVFIAVGLYVPKTLRLDGEDLPNVDVALNFLLDRKYGCAANPEEFKSKTFGIIGGGAVAVDVGETAIRLGALKADLVDILTEEALKNVLKGLHEAELKVMEYHFETSTTNITQEPDGKLALNCYKIKWGDPDPETGRRPLTKIEGSEFKIVVDYIVIAIGQGLDLEPLLAATGNKLKIERGKIVVDELTCETGIPGVFAGGDIIYSSLMCAVDAIGNGREAAFSVDRYLRGRDLKEGRIIISDLKRSTIPKKYIQTQSCQEMNFLPSSERFVCFDETELGFTEDQAKREANRCLNCNCCSNYDQIPEDFDKALNASGIMISKYGSQDNWSSINAPDYLEVPKSVIGLLNQNNIVPVVLPEEKCCGHDALWQGDIKTFRILAEYNIKLFKDAGVKKLIFSCAEGYYTWKNEYKNVLDDKEEFDFEIYHITEFILKQKLLEDISFPSLNKIKVTYHDPCRLGRMSSIYDAPREVLKQIPSIQIVEMEDTMKDAECCGVSAYISCNEDSKKLQEKKILQAIETGAEYLITACPKCIAHLNCYLNEHRELKDKIKVIDIVSFLGKLLFLI</sequence>
<feature type="domain" description="FAD/NAD(P)-binding" evidence="2">
    <location>
        <begin position="28"/>
        <end position="332"/>
    </location>
</feature>
<gene>
    <name evidence="3" type="ORF">LCGC14_0679170</name>
</gene>
<dbReference type="PRINTS" id="PR00368">
    <property type="entry name" value="FADPNR"/>
</dbReference>
<name>A0A0F9TWR6_9ZZZZ</name>
<dbReference type="EMBL" id="LAZR01001364">
    <property type="protein sequence ID" value="KKN45833.1"/>
    <property type="molecule type" value="Genomic_DNA"/>
</dbReference>
<dbReference type="SUPFAM" id="SSF46548">
    <property type="entry name" value="alpha-helical ferredoxin"/>
    <property type="match status" value="1"/>
</dbReference>
<accession>A0A0F9TWR6</accession>
<dbReference type="PANTHER" id="PTHR42783:SF3">
    <property type="entry name" value="GLUTAMATE SYNTHASE [NADPH] SMALL CHAIN-RELATED"/>
    <property type="match status" value="1"/>
</dbReference>
<dbReference type="PRINTS" id="PR00469">
    <property type="entry name" value="PNDRDTASEII"/>
</dbReference>
<comment type="caution">
    <text evidence="3">The sequence shown here is derived from an EMBL/GenBank/DDBJ whole genome shotgun (WGS) entry which is preliminary data.</text>
</comment>
<dbReference type="AlphaFoldDB" id="A0A0F9TWR6"/>
<dbReference type="Gene3D" id="3.50.50.60">
    <property type="entry name" value="FAD/NAD(P)-binding domain"/>
    <property type="match status" value="2"/>
</dbReference>
<dbReference type="PANTHER" id="PTHR42783">
    <property type="entry name" value="GLUTAMATE SYNTHASE [NADPH] SMALL CHAIN"/>
    <property type="match status" value="1"/>
</dbReference>
<evidence type="ECO:0000259" key="2">
    <source>
        <dbReference type="Pfam" id="PF07992"/>
    </source>
</evidence>
<proteinExistence type="predicted"/>
<protein>
    <recommendedName>
        <fullName evidence="4">FAD/NAD(P)-binding domain-containing protein</fullName>
    </recommendedName>
</protein>
<feature type="domain" description="Cysteine-rich" evidence="1">
    <location>
        <begin position="565"/>
        <end position="650"/>
    </location>
</feature>
<feature type="domain" description="Cysteine-rich" evidence="1">
    <location>
        <begin position="450"/>
        <end position="515"/>
    </location>
</feature>
<dbReference type="InterPro" id="IPR023753">
    <property type="entry name" value="FAD/NAD-binding_dom"/>
</dbReference>
<evidence type="ECO:0008006" key="4">
    <source>
        <dbReference type="Google" id="ProtNLM"/>
    </source>
</evidence>
<evidence type="ECO:0000313" key="3">
    <source>
        <dbReference type="EMBL" id="KKN45833.1"/>
    </source>
</evidence>
<dbReference type="GO" id="GO:0016491">
    <property type="term" value="F:oxidoreductase activity"/>
    <property type="evidence" value="ECO:0007669"/>
    <property type="project" value="InterPro"/>
</dbReference>
<feature type="non-terminal residue" evidence="3">
    <location>
        <position position="1"/>
    </location>
</feature>
<organism evidence="3">
    <name type="scientific">marine sediment metagenome</name>
    <dbReference type="NCBI Taxonomy" id="412755"/>
    <lineage>
        <taxon>unclassified sequences</taxon>
        <taxon>metagenomes</taxon>
        <taxon>ecological metagenomes</taxon>
    </lineage>
</organism>
<dbReference type="InterPro" id="IPR036188">
    <property type="entry name" value="FAD/NAD-bd_sf"/>
</dbReference>
<dbReference type="Pfam" id="PF02754">
    <property type="entry name" value="CCG"/>
    <property type="match status" value="2"/>
</dbReference>
<dbReference type="SUPFAM" id="SSF51971">
    <property type="entry name" value="Nucleotide-binding domain"/>
    <property type="match status" value="2"/>
</dbReference>
<dbReference type="Pfam" id="PF07992">
    <property type="entry name" value="Pyr_redox_2"/>
    <property type="match status" value="1"/>
</dbReference>
<dbReference type="InterPro" id="IPR004017">
    <property type="entry name" value="Cys_rich_dom"/>
</dbReference>
<evidence type="ECO:0000259" key="1">
    <source>
        <dbReference type="Pfam" id="PF02754"/>
    </source>
</evidence>